<evidence type="ECO:0000256" key="13">
    <source>
        <dbReference type="PIRNR" id="PIRNR006446"/>
    </source>
</evidence>
<feature type="transmembrane region" description="Helical" evidence="13">
    <location>
        <begin position="22"/>
        <end position="46"/>
    </location>
</feature>
<comment type="similarity">
    <text evidence="2 13">Belongs to the cytochrome ubiquinol oxidase subunit 1 family.</text>
</comment>
<keyword evidence="7 13" id="KW-0812">Transmembrane</keyword>
<keyword evidence="6 13" id="KW-0349">Heme</keyword>
<keyword evidence="10 13" id="KW-1133">Transmembrane helix</keyword>
<dbReference type="InterPro" id="IPR002585">
    <property type="entry name" value="Cyt-d_ubiquinol_oxidase_su_1"/>
</dbReference>
<feature type="transmembrane region" description="Helical" evidence="13">
    <location>
        <begin position="225"/>
        <end position="243"/>
    </location>
</feature>
<evidence type="ECO:0000256" key="3">
    <source>
        <dbReference type="ARBA" id="ARBA00022448"/>
    </source>
</evidence>
<feature type="transmembrane region" description="Helical" evidence="13">
    <location>
        <begin position="196"/>
        <end position="213"/>
    </location>
</feature>
<evidence type="ECO:0000313" key="15">
    <source>
        <dbReference type="Proteomes" id="UP000614424"/>
    </source>
</evidence>
<evidence type="ECO:0000256" key="10">
    <source>
        <dbReference type="ARBA" id="ARBA00022989"/>
    </source>
</evidence>
<feature type="transmembrane region" description="Helical" evidence="13">
    <location>
        <begin position="58"/>
        <end position="78"/>
    </location>
</feature>
<evidence type="ECO:0000256" key="1">
    <source>
        <dbReference type="ARBA" id="ARBA00004429"/>
    </source>
</evidence>
<evidence type="ECO:0000256" key="4">
    <source>
        <dbReference type="ARBA" id="ARBA00022475"/>
    </source>
</evidence>
<sequence length="511" mass="57143">MLEQVDLTQVNWARAQFALTAMYHWIFVPLTLGLSFLLAFFHTIYFKTGNEEWKRLTKFWMTLFAINFAIGVATGIILEFQFGTNWSNYSWMVGDIFGAPLAAEGIFAFFLEATFFAVMFFGWNRVSKRFHLFSTWMVAFGSNLSALWILVANGWMQFPTGMQFNPDSARFEMHNFWEVLFSPVAISKFTHATSSSFQMACLFVVGVSSWYLLKGRHGLMAKRSIIVASVFGILSSGFVAFTGDEAAYTVASKQPMKLAAMEGLYDGEKGASIIAMGIVNNTKEVGDNQDPFIFDVKIPGLLSLLAKRDIDSFVPGINDLVYGNKEHNVIGADERMANGKMALANLKAYKNAKELGDSASAERILVEFNKYRDDMGYGYLNKPSDIVPPVPTTFYSFHIMVILGTLFPVIFLLFLFFAKKGTLQSQRWLLNLGLACLPLGYIASEAGWVVAEVGRQPWAIQGLMPVSVANTNLTTGTVQTSFFMFFALFTLLLIAEIKIMMTQIKNGPEEN</sequence>
<feature type="transmembrane region" description="Helical" evidence="13">
    <location>
        <begin position="429"/>
        <end position="451"/>
    </location>
</feature>
<keyword evidence="9 13" id="KW-0249">Electron transport</keyword>
<evidence type="ECO:0000256" key="5">
    <source>
        <dbReference type="ARBA" id="ARBA00022519"/>
    </source>
</evidence>
<dbReference type="AlphaFoldDB" id="A0A8J6NE62"/>
<keyword evidence="8 13" id="KW-0479">Metal-binding</keyword>
<evidence type="ECO:0000256" key="6">
    <source>
        <dbReference type="ARBA" id="ARBA00022617"/>
    </source>
</evidence>
<keyword evidence="12 13" id="KW-0472">Membrane</keyword>
<reference evidence="14 15" key="1">
    <citation type="submission" date="2020-08" db="EMBL/GenBank/DDBJ databases">
        <title>Bridging the membrane lipid divide: bacteria of the FCB group superphylum have the potential to synthesize archaeal ether lipids.</title>
        <authorList>
            <person name="Villanueva L."/>
            <person name="Von Meijenfeldt F.A.B."/>
            <person name="Westbye A.B."/>
            <person name="Yadav S."/>
            <person name="Hopmans E.C."/>
            <person name="Dutilh B.E."/>
            <person name="Sinninghe Damste J.S."/>
        </authorList>
    </citation>
    <scope>NUCLEOTIDE SEQUENCE [LARGE SCALE GENOMIC DNA]</scope>
    <source>
        <strain evidence="14">NIOZ-UU47</strain>
    </source>
</reference>
<dbReference type="GO" id="GO:0046872">
    <property type="term" value="F:metal ion binding"/>
    <property type="evidence" value="ECO:0007669"/>
    <property type="project" value="UniProtKB-UniRule"/>
</dbReference>
<proteinExistence type="inferred from homology"/>
<keyword evidence="11 13" id="KW-0408">Iron</keyword>
<evidence type="ECO:0000313" key="14">
    <source>
        <dbReference type="EMBL" id="MBC8317847.1"/>
    </source>
</evidence>
<evidence type="ECO:0000256" key="9">
    <source>
        <dbReference type="ARBA" id="ARBA00022982"/>
    </source>
</evidence>
<name>A0A8J6NE62_9BACT</name>
<dbReference type="GO" id="GO:0020037">
    <property type="term" value="F:heme binding"/>
    <property type="evidence" value="ECO:0007669"/>
    <property type="project" value="TreeGrafter"/>
</dbReference>
<dbReference type="GO" id="GO:0016682">
    <property type="term" value="F:oxidoreductase activity, acting on diphenols and related substances as donors, oxygen as acceptor"/>
    <property type="evidence" value="ECO:0007669"/>
    <property type="project" value="TreeGrafter"/>
</dbReference>
<protein>
    <submittedName>
        <fullName evidence="14">Cytochrome ubiquinol oxidase subunit I</fullName>
    </submittedName>
</protein>
<gene>
    <name evidence="14" type="ORF">H8E41_08055</name>
</gene>
<feature type="transmembrane region" description="Helical" evidence="13">
    <location>
        <begin position="135"/>
        <end position="156"/>
    </location>
</feature>
<evidence type="ECO:0000256" key="11">
    <source>
        <dbReference type="ARBA" id="ARBA00023004"/>
    </source>
</evidence>
<keyword evidence="5" id="KW-0997">Cell inner membrane</keyword>
<evidence type="ECO:0000256" key="2">
    <source>
        <dbReference type="ARBA" id="ARBA00009819"/>
    </source>
</evidence>
<dbReference type="GO" id="GO:0005886">
    <property type="term" value="C:plasma membrane"/>
    <property type="evidence" value="ECO:0007669"/>
    <property type="project" value="UniProtKB-SubCell"/>
</dbReference>
<dbReference type="GO" id="GO:0019646">
    <property type="term" value="P:aerobic electron transport chain"/>
    <property type="evidence" value="ECO:0007669"/>
    <property type="project" value="InterPro"/>
</dbReference>
<evidence type="ECO:0000256" key="12">
    <source>
        <dbReference type="ARBA" id="ARBA00023136"/>
    </source>
</evidence>
<dbReference type="Proteomes" id="UP000614424">
    <property type="component" value="Unassembled WGS sequence"/>
</dbReference>
<dbReference type="Pfam" id="PF01654">
    <property type="entry name" value="Cyt_bd_oxida_I"/>
    <property type="match status" value="1"/>
</dbReference>
<feature type="transmembrane region" description="Helical" evidence="13">
    <location>
        <begin position="98"/>
        <end position="123"/>
    </location>
</feature>
<organism evidence="14 15">
    <name type="scientific">Candidatus Desulfobia pelagia</name>
    <dbReference type="NCBI Taxonomy" id="2841692"/>
    <lineage>
        <taxon>Bacteria</taxon>
        <taxon>Pseudomonadati</taxon>
        <taxon>Thermodesulfobacteriota</taxon>
        <taxon>Desulfobulbia</taxon>
        <taxon>Desulfobulbales</taxon>
        <taxon>Desulfobulbaceae</taxon>
        <taxon>Candidatus Desulfobia</taxon>
    </lineage>
</organism>
<keyword evidence="3 13" id="KW-0813">Transport</keyword>
<dbReference type="PIRSF" id="PIRSF006446">
    <property type="entry name" value="Cyt_quinol_oxidase_1"/>
    <property type="match status" value="1"/>
</dbReference>
<dbReference type="PANTHER" id="PTHR30365:SF0">
    <property type="entry name" value="CYTOCHROME BD-I UBIQUINOL OXIDASE SUBUNIT 1"/>
    <property type="match status" value="1"/>
</dbReference>
<dbReference type="EMBL" id="JACNJZ010000109">
    <property type="protein sequence ID" value="MBC8317847.1"/>
    <property type="molecule type" value="Genomic_DNA"/>
</dbReference>
<dbReference type="PANTHER" id="PTHR30365">
    <property type="entry name" value="CYTOCHROME D UBIQUINOL OXIDASE"/>
    <property type="match status" value="1"/>
</dbReference>
<evidence type="ECO:0000256" key="7">
    <source>
        <dbReference type="ARBA" id="ARBA00022692"/>
    </source>
</evidence>
<accession>A0A8J6NE62</accession>
<dbReference type="GO" id="GO:0070069">
    <property type="term" value="C:cytochrome complex"/>
    <property type="evidence" value="ECO:0007669"/>
    <property type="project" value="UniProtKB-UniRule"/>
</dbReference>
<comment type="caution">
    <text evidence="14">The sequence shown here is derived from an EMBL/GenBank/DDBJ whole genome shotgun (WGS) entry which is preliminary data.</text>
</comment>
<evidence type="ECO:0000256" key="8">
    <source>
        <dbReference type="ARBA" id="ARBA00022723"/>
    </source>
</evidence>
<keyword evidence="4 13" id="KW-1003">Cell membrane</keyword>
<dbReference type="GO" id="GO:0009055">
    <property type="term" value="F:electron transfer activity"/>
    <property type="evidence" value="ECO:0007669"/>
    <property type="project" value="UniProtKB-UniRule"/>
</dbReference>
<feature type="transmembrane region" description="Helical" evidence="13">
    <location>
        <begin position="471"/>
        <end position="495"/>
    </location>
</feature>
<comment type="subcellular location">
    <subcellularLocation>
        <location evidence="1">Cell inner membrane</location>
        <topology evidence="1">Multi-pass membrane protein</topology>
    </subcellularLocation>
</comment>
<feature type="transmembrane region" description="Helical" evidence="13">
    <location>
        <begin position="394"/>
        <end position="417"/>
    </location>
</feature>